<dbReference type="RefSeq" id="XP_045955270.1">
    <property type="nucleotide sequence ID" value="XM_046107869.1"/>
</dbReference>
<evidence type="ECO:0000256" key="1">
    <source>
        <dbReference type="SAM" id="MobiDB-lite"/>
    </source>
</evidence>
<proteinExistence type="predicted"/>
<gene>
    <name evidence="2" type="ORF">BKA67DRAFT_661713</name>
</gene>
<reference evidence="2" key="1">
    <citation type="journal article" date="2021" name="Nat. Commun.">
        <title>Genetic determinants of endophytism in the Arabidopsis root mycobiome.</title>
        <authorList>
            <person name="Mesny F."/>
            <person name="Miyauchi S."/>
            <person name="Thiergart T."/>
            <person name="Pickel B."/>
            <person name="Atanasova L."/>
            <person name="Karlsson M."/>
            <person name="Huettel B."/>
            <person name="Barry K.W."/>
            <person name="Haridas S."/>
            <person name="Chen C."/>
            <person name="Bauer D."/>
            <person name="Andreopoulos W."/>
            <person name="Pangilinan J."/>
            <person name="LaButti K."/>
            <person name="Riley R."/>
            <person name="Lipzen A."/>
            <person name="Clum A."/>
            <person name="Drula E."/>
            <person name="Henrissat B."/>
            <person name="Kohler A."/>
            <person name="Grigoriev I.V."/>
            <person name="Martin F.M."/>
            <person name="Hacquard S."/>
        </authorList>
    </citation>
    <scope>NUCLEOTIDE SEQUENCE</scope>
    <source>
        <strain evidence="2">MPI-SDFR-AT-0073</strain>
    </source>
</reference>
<accession>A0A9P8UF00</accession>
<feature type="region of interest" description="Disordered" evidence="1">
    <location>
        <begin position="159"/>
        <end position="192"/>
    </location>
</feature>
<name>A0A9P8UF00_9PEZI</name>
<sequence>MATQVIPLWTPEFERDLLLAMISTPKDVFGMYNWKTALRKLHIVGHGKGLNEQDIDWHTRIKSFIMMRDFNDKVQKNPQPNIIISGPPGSIQPALPFIQLIPPTLLGKRLPGPSSAGSDLRQVYQVRGDPSNEIIKEEDVSASTGIQRPQSQIALFETAGTTSQQSGIKEDVPQGRDEDAEGAKKNASDEDEVIFTGRRGRYRGRPFEDSHWTWSA</sequence>
<dbReference type="Proteomes" id="UP000758603">
    <property type="component" value="Unassembled WGS sequence"/>
</dbReference>
<comment type="caution">
    <text evidence="2">The sequence shown here is derived from an EMBL/GenBank/DDBJ whole genome shotgun (WGS) entry which is preliminary data.</text>
</comment>
<dbReference type="AlphaFoldDB" id="A0A9P8UF00"/>
<organism evidence="2 3">
    <name type="scientific">Truncatella angustata</name>
    <dbReference type="NCBI Taxonomy" id="152316"/>
    <lineage>
        <taxon>Eukaryota</taxon>
        <taxon>Fungi</taxon>
        <taxon>Dikarya</taxon>
        <taxon>Ascomycota</taxon>
        <taxon>Pezizomycotina</taxon>
        <taxon>Sordariomycetes</taxon>
        <taxon>Xylariomycetidae</taxon>
        <taxon>Amphisphaeriales</taxon>
        <taxon>Sporocadaceae</taxon>
        <taxon>Truncatella</taxon>
    </lineage>
</organism>
<evidence type="ECO:0000313" key="3">
    <source>
        <dbReference type="Proteomes" id="UP000758603"/>
    </source>
</evidence>
<keyword evidence="3" id="KW-1185">Reference proteome</keyword>
<feature type="compositionally biased region" description="Basic and acidic residues" evidence="1">
    <location>
        <begin position="168"/>
        <end position="188"/>
    </location>
</feature>
<evidence type="ECO:0000313" key="2">
    <source>
        <dbReference type="EMBL" id="KAH6648763.1"/>
    </source>
</evidence>
<dbReference type="GeneID" id="70136760"/>
<dbReference type="EMBL" id="JAGPXC010000007">
    <property type="protein sequence ID" value="KAH6648763.1"/>
    <property type="molecule type" value="Genomic_DNA"/>
</dbReference>
<protein>
    <submittedName>
        <fullName evidence="2">Uncharacterized protein</fullName>
    </submittedName>
</protein>